<evidence type="ECO:0000313" key="9">
    <source>
        <dbReference type="EMBL" id="BDS08552.1"/>
    </source>
</evidence>
<dbReference type="FunFam" id="3.40.50.720:FF:000003">
    <property type="entry name" value="S-(hydroxymethyl)glutathione dehydrogenase"/>
    <property type="match status" value="1"/>
</dbReference>
<feature type="domain" description="Alcohol dehydrogenase-like N-terminal" evidence="8">
    <location>
        <begin position="27"/>
        <end position="149"/>
    </location>
</feature>
<evidence type="ECO:0000256" key="5">
    <source>
        <dbReference type="ARBA" id="ARBA00023027"/>
    </source>
</evidence>
<keyword evidence="5" id="KW-0520">NAD</keyword>
<evidence type="ECO:0000259" key="7">
    <source>
        <dbReference type="Pfam" id="PF00107"/>
    </source>
</evidence>
<evidence type="ECO:0000256" key="6">
    <source>
        <dbReference type="RuleBase" id="RU361277"/>
    </source>
</evidence>
<dbReference type="KEGG" id="osu:NT6N_35920"/>
<accession>A0AAT9FRN4</accession>
<name>A0AAT9FRN4_9BACT</name>
<sequence length="369" mass="38237">MKTKAAIAFEPGKPLEVLEIDLAGPKAGEVLVEMEACGICHTDAHSASGAESWRKFPFVPGHEGCGIVREVGTGVTGLKAGDKVIPLYKSECGHCMPCVSGKSNHCATIMPTQKLGVLMDGTSRFSDQGQEILHFMGCSAFSQFTVAPEISFAKIANDAPSGEICLLGCAVTTGLGAVLKTSQVKAGSSVAVFGIGGIGLSVIQGARIAGAKRIIAVDLHAHKFALAKQFGATDTLGPADLTGSAAEEIIEMTGGGCDYTFEAAGATSAMQEAIRAAHPLWGTCCLLGNTADEDRISIHPTAVLGGRKIIGCTFGGVQGRSELPGYVDLATQGKLDLAPMVTHHLSLNEINHGIDLMHAGKSIRSVIHF</sequence>
<dbReference type="PANTHER" id="PTHR43880:SF12">
    <property type="entry name" value="ALCOHOL DEHYDROGENASE CLASS-3"/>
    <property type="match status" value="1"/>
</dbReference>
<dbReference type="InterPro" id="IPR036291">
    <property type="entry name" value="NAD(P)-bd_dom_sf"/>
</dbReference>
<dbReference type="PROSITE" id="PS00059">
    <property type="entry name" value="ADH_ZINC"/>
    <property type="match status" value="1"/>
</dbReference>
<dbReference type="InterPro" id="IPR013154">
    <property type="entry name" value="ADH-like_N"/>
</dbReference>
<dbReference type="InterPro" id="IPR011032">
    <property type="entry name" value="GroES-like_sf"/>
</dbReference>
<keyword evidence="4" id="KW-0560">Oxidoreductase</keyword>
<dbReference type="PANTHER" id="PTHR43880">
    <property type="entry name" value="ALCOHOL DEHYDROGENASE"/>
    <property type="match status" value="1"/>
</dbReference>
<comment type="similarity">
    <text evidence="6">Belongs to the zinc-containing alcohol dehydrogenase family.</text>
</comment>
<dbReference type="Pfam" id="PF00107">
    <property type="entry name" value="ADH_zinc_N"/>
    <property type="match status" value="1"/>
</dbReference>
<reference evidence="9" key="1">
    <citation type="submission" date="2024-07" db="EMBL/GenBank/DDBJ databases">
        <title>Complete genome sequence of Verrucomicrobiaceae bacterium NT6N.</title>
        <authorList>
            <person name="Huang C."/>
            <person name="Takami H."/>
            <person name="Hamasaki K."/>
        </authorList>
    </citation>
    <scope>NUCLEOTIDE SEQUENCE</scope>
    <source>
        <strain evidence="9">NT6N</strain>
    </source>
</reference>
<dbReference type="EMBL" id="AP026866">
    <property type="protein sequence ID" value="BDS08552.1"/>
    <property type="molecule type" value="Genomic_DNA"/>
</dbReference>
<protein>
    <submittedName>
        <fullName evidence="9">S-(Hydroxymethyl)glutathione dehydrogenase</fullName>
    </submittedName>
</protein>
<evidence type="ECO:0000256" key="3">
    <source>
        <dbReference type="ARBA" id="ARBA00022833"/>
    </source>
</evidence>
<dbReference type="Gene3D" id="3.40.50.720">
    <property type="entry name" value="NAD(P)-binding Rossmann-like Domain"/>
    <property type="match status" value="1"/>
</dbReference>
<keyword evidence="3 6" id="KW-0862">Zinc</keyword>
<dbReference type="Pfam" id="PF08240">
    <property type="entry name" value="ADH_N"/>
    <property type="match status" value="1"/>
</dbReference>
<organism evidence="9">
    <name type="scientific">Oceaniferula spumae</name>
    <dbReference type="NCBI Taxonomy" id="2979115"/>
    <lineage>
        <taxon>Bacteria</taxon>
        <taxon>Pseudomonadati</taxon>
        <taxon>Verrucomicrobiota</taxon>
        <taxon>Verrucomicrobiia</taxon>
        <taxon>Verrucomicrobiales</taxon>
        <taxon>Verrucomicrobiaceae</taxon>
        <taxon>Oceaniferula</taxon>
    </lineage>
</organism>
<dbReference type="GO" id="GO:0046294">
    <property type="term" value="P:formaldehyde catabolic process"/>
    <property type="evidence" value="ECO:0007669"/>
    <property type="project" value="TreeGrafter"/>
</dbReference>
<evidence type="ECO:0000259" key="8">
    <source>
        <dbReference type="Pfam" id="PF08240"/>
    </source>
</evidence>
<dbReference type="GO" id="GO:0051903">
    <property type="term" value="F:S-(hydroxymethyl)glutathione dehydrogenase [NAD(P)+] activity"/>
    <property type="evidence" value="ECO:0007669"/>
    <property type="project" value="TreeGrafter"/>
</dbReference>
<dbReference type="SUPFAM" id="SSF50129">
    <property type="entry name" value="GroES-like"/>
    <property type="match status" value="2"/>
</dbReference>
<dbReference type="GO" id="GO:0008270">
    <property type="term" value="F:zinc ion binding"/>
    <property type="evidence" value="ECO:0007669"/>
    <property type="project" value="InterPro"/>
</dbReference>
<evidence type="ECO:0000256" key="1">
    <source>
        <dbReference type="ARBA" id="ARBA00001947"/>
    </source>
</evidence>
<gene>
    <name evidence="9" type="primary">adhC</name>
    <name evidence="9" type="ORF">NT6N_35920</name>
</gene>
<comment type="cofactor">
    <cofactor evidence="1 6">
        <name>Zn(2+)</name>
        <dbReference type="ChEBI" id="CHEBI:29105"/>
    </cofactor>
</comment>
<evidence type="ECO:0000256" key="4">
    <source>
        <dbReference type="ARBA" id="ARBA00023002"/>
    </source>
</evidence>
<feature type="domain" description="Alcohol dehydrogenase-like C-terminal" evidence="7">
    <location>
        <begin position="197"/>
        <end position="330"/>
    </location>
</feature>
<dbReference type="AlphaFoldDB" id="A0AAT9FRN4"/>
<dbReference type="SUPFAM" id="SSF51735">
    <property type="entry name" value="NAD(P)-binding Rossmann-fold domains"/>
    <property type="match status" value="1"/>
</dbReference>
<evidence type="ECO:0000256" key="2">
    <source>
        <dbReference type="ARBA" id="ARBA00022723"/>
    </source>
</evidence>
<dbReference type="Gene3D" id="3.90.180.10">
    <property type="entry name" value="Medium-chain alcohol dehydrogenases, catalytic domain"/>
    <property type="match status" value="1"/>
</dbReference>
<dbReference type="InterPro" id="IPR002328">
    <property type="entry name" value="ADH_Zn_CS"/>
</dbReference>
<dbReference type="InterPro" id="IPR013149">
    <property type="entry name" value="ADH-like_C"/>
</dbReference>
<proteinExistence type="inferred from homology"/>
<dbReference type="GO" id="GO:0005829">
    <property type="term" value="C:cytosol"/>
    <property type="evidence" value="ECO:0007669"/>
    <property type="project" value="TreeGrafter"/>
</dbReference>
<keyword evidence="2 6" id="KW-0479">Metal-binding</keyword>